<proteinExistence type="predicted"/>
<keyword evidence="1" id="KW-0812">Transmembrane</keyword>
<protein>
    <recommendedName>
        <fullName evidence="4">SRPBCC family protein</fullName>
    </recommendedName>
</protein>
<feature type="transmembrane region" description="Helical" evidence="1">
    <location>
        <begin position="6"/>
        <end position="27"/>
    </location>
</feature>
<evidence type="ECO:0008006" key="4">
    <source>
        <dbReference type="Google" id="ProtNLM"/>
    </source>
</evidence>
<comment type="caution">
    <text evidence="2">The sequence shown here is derived from an EMBL/GenBank/DDBJ whole genome shotgun (WGS) entry which is preliminary data.</text>
</comment>
<keyword evidence="1" id="KW-0472">Membrane</keyword>
<evidence type="ECO:0000313" key="2">
    <source>
        <dbReference type="EMBL" id="MDH6194003.1"/>
    </source>
</evidence>
<organism evidence="2 3">
    <name type="scientific">Mycolicibacterium frederiksbergense</name>
    <dbReference type="NCBI Taxonomy" id="117567"/>
    <lineage>
        <taxon>Bacteria</taxon>
        <taxon>Bacillati</taxon>
        <taxon>Actinomycetota</taxon>
        <taxon>Actinomycetes</taxon>
        <taxon>Mycobacteriales</taxon>
        <taxon>Mycobacteriaceae</taxon>
        <taxon>Mycolicibacterium</taxon>
    </lineage>
</organism>
<dbReference type="EMBL" id="JARXVE010000001">
    <property type="protein sequence ID" value="MDH6194003.1"/>
    <property type="molecule type" value="Genomic_DNA"/>
</dbReference>
<dbReference type="SUPFAM" id="SSF55961">
    <property type="entry name" value="Bet v1-like"/>
    <property type="match status" value="1"/>
</dbReference>
<keyword evidence="1" id="KW-1133">Transmembrane helix</keyword>
<evidence type="ECO:0000256" key="1">
    <source>
        <dbReference type="SAM" id="Phobius"/>
    </source>
</evidence>
<keyword evidence="3" id="KW-1185">Reference proteome</keyword>
<evidence type="ECO:0000313" key="3">
    <source>
        <dbReference type="Proteomes" id="UP001160130"/>
    </source>
</evidence>
<reference evidence="2 3" key="1">
    <citation type="submission" date="2023-04" db="EMBL/GenBank/DDBJ databases">
        <title>Forest soil microbial communities from Buena Vista Peninsula, Colon Province, Panama.</title>
        <authorList>
            <person name="Bouskill N."/>
        </authorList>
    </citation>
    <scope>NUCLEOTIDE SEQUENCE [LARGE SCALE GENOMIC DNA]</scope>
    <source>
        <strain evidence="2 3">AC80</strain>
    </source>
</reference>
<accession>A0ABT6KTD9</accession>
<name>A0ABT6KTD9_9MYCO</name>
<dbReference type="Proteomes" id="UP001160130">
    <property type="component" value="Unassembled WGS sequence"/>
</dbReference>
<sequence>MYQLGHGSYMSMVAARVVGVTVLLYAARRYYRNWGTTKEECRCWLLGDELVRQPSTRSTEGVWIDAPPPMAWPWLTRLLRSDGELVVGDVVHIAPKGRWDCLRRASLVVDQVVAGEAVVLRGTSPDFPWDAVWSFRLQPRWEDRCRLLLRMRAQLRHPGDVLKVEIAGPAVALMMRSRLRTIKHRAESAMLSTRLEGAS</sequence>
<gene>
    <name evidence="2" type="ORF">M2272_000624</name>
</gene>